<reference evidence="1 2" key="1">
    <citation type="journal article" date="2023" name="Plants (Basel)">
        <title>Bridging the Gap: Combining Genomics and Transcriptomics Approaches to Understand Stylosanthes scabra, an Orphan Legume from the Brazilian Caatinga.</title>
        <authorList>
            <person name="Ferreira-Neto J.R.C."/>
            <person name="da Silva M.D."/>
            <person name="Binneck E."/>
            <person name="de Melo N.F."/>
            <person name="da Silva R.H."/>
            <person name="de Melo A.L.T.M."/>
            <person name="Pandolfi V."/>
            <person name="Bustamante F.O."/>
            <person name="Brasileiro-Vidal A.C."/>
            <person name="Benko-Iseppon A.M."/>
        </authorList>
    </citation>
    <scope>NUCLEOTIDE SEQUENCE [LARGE SCALE GENOMIC DNA]</scope>
    <source>
        <tissue evidence="1">Leaves</tissue>
    </source>
</reference>
<gene>
    <name evidence="1" type="ORF">PIB30_086711</name>
</gene>
<accession>A0ABU6TSR3</accession>
<proteinExistence type="predicted"/>
<protein>
    <submittedName>
        <fullName evidence="1">Uncharacterized protein</fullName>
    </submittedName>
</protein>
<dbReference type="Proteomes" id="UP001341840">
    <property type="component" value="Unassembled WGS sequence"/>
</dbReference>
<sequence length="122" mass="13186">MSVGWSGFVGSVGRVSSDATPSEHAVPHSSSVPASTALPLVPALHYSPPRNSSITLPRPRCLTIPRYNSTSFRMLLSHSHLHSPSLLPNLSVQIVHIDRSDPRLLVRANTYSSSVGVDDFVF</sequence>
<evidence type="ECO:0000313" key="2">
    <source>
        <dbReference type="Proteomes" id="UP001341840"/>
    </source>
</evidence>
<comment type="caution">
    <text evidence="1">The sequence shown here is derived from an EMBL/GenBank/DDBJ whole genome shotgun (WGS) entry which is preliminary data.</text>
</comment>
<organism evidence="1 2">
    <name type="scientific">Stylosanthes scabra</name>
    <dbReference type="NCBI Taxonomy" id="79078"/>
    <lineage>
        <taxon>Eukaryota</taxon>
        <taxon>Viridiplantae</taxon>
        <taxon>Streptophyta</taxon>
        <taxon>Embryophyta</taxon>
        <taxon>Tracheophyta</taxon>
        <taxon>Spermatophyta</taxon>
        <taxon>Magnoliopsida</taxon>
        <taxon>eudicotyledons</taxon>
        <taxon>Gunneridae</taxon>
        <taxon>Pentapetalae</taxon>
        <taxon>rosids</taxon>
        <taxon>fabids</taxon>
        <taxon>Fabales</taxon>
        <taxon>Fabaceae</taxon>
        <taxon>Papilionoideae</taxon>
        <taxon>50 kb inversion clade</taxon>
        <taxon>dalbergioids sensu lato</taxon>
        <taxon>Dalbergieae</taxon>
        <taxon>Pterocarpus clade</taxon>
        <taxon>Stylosanthes</taxon>
    </lineage>
</organism>
<name>A0ABU6TSR3_9FABA</name>
<dbReference type="EMBL" id="JASCZI010092117">
    <property type="protein sequence ID" value="MED6151891.1"/>
    <property type="molecule type" value="Genomic_DNA"/>
</dbReference>
<keyword evidence="2" id="KW-1185">Reference proteome</keyword>
<evidence type="ECO:0000313" key="1">
    <source>
        <dbReference type="EMBL" id="MED6151891.1"/>
    </source>
</evidence>